<evidence type="ECO:0000256" key="10">
    <source>
        <dbReference type="ARBA" id="ARBA00023316"/>
    </source>
</evidence>
<dbReference type="InterPro" id="IPR050515">
    <property type="entry name" value="Beta-lactam/transpept"/>
</dbReference>
<dbReference type="InterPro" id="IPR012338">
    <property type="entry name" value="Beta-lactam/transpept-like"/>
</dbReference>
<feature type="region of interest" description="Disordered" evidence="12">
    <location>
        <begin position="974"/>
        <end position="1009"/>
    </location>
</feature>
<accession>A0A1G9NTZ0</accession>
<sequence length="1009" mass="114376">MEENKKLDRLSTIRNIIIVAFVVIILKAVFMTTFKYEHYNQLAENKTYKELAIKAPRGEIRDKYGRLLAGNKNLFTIQVSADGINKKDSNGDSMANDICLTLINLLEKNNEEYIDEFPIYFKNGKYYYTYDKKINEFKDEENIPRNLNAKESFYYIVDRMIKEGILTESDRDLDPSKLQQKLNENGVYPQILVSKWMFTEEKNKKDWLESYNIKNPNISAKNAFKEIRNEESKKDKNYKIDEKLSDEDARKILIVRDLIKSQGYSRYNPVTIARDIDQKTIAQIEESAMELSGVAVAVEPVRDYPENNLASHTIGHMGKMPSTQESYFLNREEGKKYSKGDTVGMSGIEKNYEEQLKGVDGYRKVQVDAVGRVTKELEVKEPQSGDTVYLSIDKDLQETAQDVLKRTIDAARVGGTFKSPLGNKTFSTPARNANSGAIIAVDVKTGDVLAMASYPDYDPNKFVNGISYEDYKELQPKNMNDVLAPNAQVNLATQGVFQPGSTFKMITGMAALDNGLDPNYAINDTGVIYLSKGGRPFADYIWHKSRRNHGYTDLYKAIQESCNIYFATIGSGKSWTGGNDPNAKIGPNDILDYARKFGLDEYTGLNKEIDERKGSVPSVEAKLESAKSLLRSFLEKEMANAFTDITKKSNEDEYEARIEEIVKWADEKETINRIEAQERLAKLKVKEDKIEYIGDKIVFDHLKFAKWSTADTFNLAIGQGENQYTPAQMARFTSAVANGGDLVELSVVDRVISSNYSSVDIDENEKVKADLKKPERLKDLTEGMKRVTTVSSNKSLFSNFPISVAAKTGTAEKSGKIPTENEYDYLISQMSSCGVDKEEAVKLSEKLKAKREIELSEERKKEIQEELKSKDLDDKKKKELEEELKEGPKAKLENTDKINAAYLRKAMKELNPKLTDDTIDKNKRNYEPFSWSVGFAPADDPEIAVVCMIPQGEQGSYSMIPLREVMGAYFGLLDNNKTQNNSKTEDKNKEEDNKKSKNEDINFASKMKK</sequence>
<evidence type="ECO:0000259" key="14">
    <source>
        <dbReference type="Pfam" id="PF00905"/>
    </source>
</evidence>
<keyword evidence="9 13" id="KW-0472">Membrane</keyword>
<dbReference type="Pfam" id="PF03717">
    <property type="entry name" value="PBP_dimer"/>
    <property type="match status" value="1"/>
</dbReference>
<evidence type="ECO:0000256" key="6">
    <source>
        <dbReference type="ARBA" id="ARBA00022960"/>
    </source>
</evidence>
<dbReference type="EMBL" id="FNGW01000004">
    <property type="protein sequence ID" value="SDL89859.1"/>
    <property type="molecule type" value="Genomic_DNA"/>
</dbReference>
<feature type="domain" description="Penicillin-binding protein transpeptidase" evidence="14">
    <location>
        <begin position="436"/>
        <end position="660"/>
    </location>
</feature>
<dbReference type="SUPFAM" id="SSF56601">
    <property type="entry name" value="beta-lactamase/transpeptidase-like"/>
    <property type="match status" value="1"/>
</dbReference>
<comment type="similarity">
    <text evidence="3">Belongs to the transpeptidase family.</text>
</comment>
<keyword evidence="4" id="KW-1003">Cell membrane</keyword>
<dbReference type="Pfam" id="PF00905">
    <property type="entry name" value="Transpeptidase"/>
    <property type="match status" value="2"/>
</dbReference>
<feature type="domain" description="Penicillin-binding protein dimerisation" evidence="15">
    <location>
        <begin position="53"/>
        <end position="377"/>
    </location>
</feature>
<evidence type="ECO:0000256" key="9">
    <source>
        <dbReference type="ARBA" id="ARBA00023136"/>
    </source>
</evidence>
<evidence type="ECO:0000256" key="5">
    <source>
        <dbReference type="ARBA" id="ARBA00022692"/>
    </source>
</evidence>
<dbReference type="GO" id="GO:0005886">
    <property type="term" value="C:plasma membrane"/>
    <property type="evidence" value="ECO:0007669"/>
    <property type="project" value="UniProtKB-SubCell"/>
</dbReference>
<feature type="transmembrane region" description="Helical" evidence="13">
    <location>
        <begin position="12"/>
        <end position="34"/>
    </location>
</feature>
<evidence type="ECO:0000256" key="8">
    <source>
        <dbReference type="ARBA" id="ARBA00022989"/>
    </source>
</evidence>
<organism evidence="16 17">
    <name type="scientific">Romboutsia lituseburensis DSM 797</name>
    <dbReference type="NCBI Taxonomy" id="1121325"/>
    <lineage>
        <taxon>Bacteria</taxon>
        <taxon>Bacillati</taxon>
        <taxon>Bacillota</taxon>
        <taxon>Clostridia</taxon>
        <taxon>Peptostreptococcales</taxon>
        <taxon>Peptostreptococcaceae</taxon>
        <taxon>Romboutsia</taxon>
    </lineage>
</organism>
<evidence type="ECO:0000259" key="15">
    <source>
        <dbReference type="Pfam" id="PF03717"/>
    </source>
</evidence>
<name>A0A1G9NTZ0_9FIRM</name>
<keyword evidence="5 13" id="KW-0812">Transmembrane</keyword>
<dbReference type="RefSeq" id="WP_092725392.1">
    <property type="nucleotide sequence ID" value="NZ_FNGW01000004.1"/>
</dbReference>
<evidence type="ECO:0000256" key="13">
    <source>
        <dbReference type="SAM" id="Phobius"/>
    </source>
</evidence>
<dbReference type="Gene3D" id="3.40.710.10">
    <property type="entry name" value="DD-peptidase/beta-lactamase superfamily"/>
    <property type="match status" value="2"/>
</dbReference>
<protein>
    <submittedName>
        <fullName evidence="16">Penicillin-binding protein 2</fullName>
    </submittedName>
</protein>
<dbReference type="STRING" id="1121325.SAMN04515677_10484"/>
<evidence type="ECO:0000313" key="17">
    <source>
        <dbReference type="Proteomes" id="UP000199068"/>
    </source>
</evidence>
<dbReference type="PANTHER" id="PTHR30627">
    <property type="entry name" value="PEPTIDOGLYCAN D,D-TRANSPEPTIDASE"/>
    <property type="match status" value="1"/>
</dbReference>
<comment type="subcellular location">
    <subcellularLocation>
        <location evidence="2">Cell membrane</location>
    </subcellularLocation>
    <subcellularLocation>
        <location evidence="1">Membrane</location>
        <topology evidence="1">Single-pass membrane protein</topology>
    </subcellularLocation>
</comment>
<dbReference type="Proteomes" id="UP000199068">
    <property type="component" value="Unassembled WGS sequence"/>
</dbReference>
<keyword evidence="17" id="KW-1185">Reference proteome</keyword>
<keyword evidence="6" id="KW-0133">Cell shape</keyword>
<evidence type="ECO:0000256" key="7">
    <source>
        <dbReference type="ARBA" id="ARBA00022984"/>
    </source>
</evidence>
<evidence type="ECO:0000313" key="16">
    <source>
        <dbReference type="EMBL" id="SDL89859.1"/>
    </source>
</evidence>
<evidence type="ECO:0000256" key="11">
    <source>
        <dbReference type="SAM" id="Coils"/>
    </source>
</evidence>
<feature type="domain" description="Penicillin-binding protein transpeptidase" evidence="14">
    <location>
        <begin position="705"/>
        <end position="819"/>
    </location>
</feature>
<dbReference type="SUPFAM" id="SSF56519">
    <property type="entry name" value="Penicillin binding protein dimerisation domain"/>
    <property type="match status" value="1"/>
</dbReference>
<evidence type="ECO:0000256" key="1">
    <source>
        <dbReference type="ARBA" id="ARBA00004167"/>
    </source>
</evidence>
<keyword evidence="10" id="KW-0961">Cell wall biogenesis/degradation</keyword>
<keyword evidence="11" id="KW-0175">Coiled coil</keyword>
<dbReference type="InterPro" id="IPR005311">
    <property type="entry name" value="PBP_dimer"/>
</dbReference>
<dbReference type="InterPro" id="IPR001460">
    <property type="entry name" value="PCN-bd_Tpept"/>
</dbReference>
<evidence type="ECO:0000256" key="3">
    <source>
        <dbReference type="ARBA" id="ARBA00007171"/>
    </source>
</evidence>
<evidence type="ECO:0000256" key="4">
    <source>
        <dbReference type="ARBA" id="ARBA00022475"/>
    </source>
</evidence>
<gene>
    <name evidence="16" type="ORF">SAMN04515677_10484</name>
</gene>
<dbReference type="InterPro" id="IPR036138">
    <property type="entry name" value="PBP_dimer_sf"/>
</dbReference>
<dbReference type="Gene3D" id="3.90.1310.10">
    <property type="entry name" value="Penicillin-binding protein 2a (Domain 2)"/>
    <property type="match status" value="1"/>
</dbReference>
<dbReference type="GO" id="GO:0071555">
    <property type="term" value="P:cell wall organization"/>
    <property type="evidence" value="ECO:0007669"/>
    <property type="project" value="UniProtKB-KW"/>
</dbReference>
<evidence type="ECO:0000256" key="2">
    <source>
        <dbReference type="ARBA" id="ARBA00004236"/>
    </source>
</evidence>
<keyword evidence="8 13" id="KW-1133">Transmembrane helix</keyword>
<dbReference type="PANTHER" id="PTHR30627:SF2">
    <property type="entry name" value="PEPTIDOGLYCAN D,D-TRANSPEPTIDASE MRDA"/>
    <property type="match status" value="1"/>
</dbReference>
<keyword evidence="7" id="KW-0573">Peptidoglycan synthesis</keyword>
<dbReference type="GO" id="GO:0008360">
    <property type="term" value="P:regulation of cell shape"/>
    <property type="evidence" value="ECO:0007669"/>
    <property type="project" value="UniProtKB-KW"/>
</dbReference>
<reference evidence="16 17" key="1">
    <citation type="submission" date="2016-10" db="EMBL/GenBank/DDBJ databases">
        <authorList>
            <person name="de Groot N.N."/>
        </authorList>
    </citation>
    <scope>NUCLEOTIDE SEQUENCE [LARGE SCALE GENOMIC DNA]</scope>
    <source>
        <strain evidence="16 17">DSM 797</strain>
    </source>
</reference>
<dbReference type="GO" id="GO:0071972">
    <property type="term" value="F:peptidoglycan L,D-transpeptidase activity"/>
    <property type="evidence" value="ECO:0007669"/>
    <property type="project" value="TreeGrafter"/>
</dbReference>
<feature type="coiled-coil region" evidence="11">
    <location>
        <begin position="846"/>
        <end position="883"/>
    </location>
</feature>
<evidence type="ECO:0000256" key="12">
    <source>
        <dbReference type="SAM" id="MobiDB-lite"/>
    </source>
</evidence>
<dbReference type="GO" id="GO:0008658">
    <property type="term" value="F:penicillin binding"/>
    <property type="evidence" value="ECO:0007669"/>
    <property type="project" value="InterPro"/>
</dbReference>
<dbReference type="GO" id="GO:0009252">
    <property type="term" value="P:peptidoglycan biosynthetic process"/>
    <property type="evidence" value="ECO:0007669"/>
    <property type="project" value="UniProtKB-KW"/>
</dbReference>
<proteinExistence type="inferred from homology"/>
<feature type="compositionally biased region" description="Basic and acidic residues" evidence="12">
    <location>
        <begin position="983"/>
        <end position="1000"/>
    </location>
</feature>
<dbReference type="AlphaFoldDB" id="A0A1G9NTZ0"/>